<dbReference type="CDD" id="cd01650">
    <property type="entry name" value="RT_nLTR_like"/>
    <property type="match status" value="1"/>
</dbReference>
<dbReference type="PROSITE" id="PS50878">
    <property type="entry name" value="RT_POL"/>
    <property type="match status" value="1"/>
</dbReference>
<reference evidence="2" key="3">
    <citation type="submission" date="2025-09" db="UniProtKB">
        <authorList>
            <consortium name="Ensembl"/>
        </authorList>
    </citation>
    <scope>IDENTIFICATION</scope>
</reference>
<dbReference type="OMA" id="EDINWRR"/>
<feature type="domain" description="Reverse transcriptase" evidence="1">
    <location>
        <begin position="1"/>
        <end position="224"/>
    </location>
</feature>
<dbReference type="AlphaFoldDB" id="A0A671UBE6"/>
<dbReference type="PANTHER" id="PTHR31635">
    <property type="entry name" value="REVERSE TRANSCRIPTASE DOMAIN-CONTAINING PROTEIN-RELATED"/>
    <property type="match status" value="1"/>
</dbReference>
<dbReference type="SUPFAM" id="SSF56672">
    <property type="entry name" value="DNA/RNA polymerases"/>
    <property type="match status" value="1"/>
</dbReference>
<name>A0A671UBE6_SPAAU</name>
<organism evidence="2 3">
    <name type="scientific">Sparus aurata</name>
    <name type="common">Gilthead sea bream</name>
    <dbReference type="NCBI Taxonomy" id="8175"/>
    <lineage>
        <taxon>Eukaryota</taxon>
        <taxon>Metazoa</taxon>
        <taxon>Chordata</taxon>
        <taxon>Craniata</taxon>
        <taxon>Vertebrata</taxon>
        <taxon>Euteleostomi</taxon>
        <taxon>Actinopterygii</taxon>
        <taxon>Neopterygii</taxon>
        <taxon>Teleostei</taxon>
        <taxon>Neoteleostei</taxon>
        <taxon>Acanthomorphata</taxon>
        <taxon>Eupercaria</taxon>
        <taxon>Spariformes</taxon>
        <taxon>Sparidae</taxon>
        <taxon>Sparus</taxon>
    </lineage>
</organism>
<dbReference type="Ensembl" id="ENSSAUT00010012381.1">
    <property type="protein sequence ID" value="ENSSAUP00010011631.1"/>
    <property type="gene ID" value="ENSSAUG00010005604.1"/>
</dbReference>
<keyword evidence="3" id="KW-1185">Reference proteome</keyword>
<dbReference type="PANTHER" id="PTHR31635:SF196">
    <property type="entry name" value="REVERSE TRANSCRIPTASE DOMAIN-CONTAINING PROTEIN-RELATED"/>
    <property type="match status" value="1"/>
</dbReference>
<dbReference type="Proteomes" id="UP000472265">
    <property type="component" value="Chromosome 3"/>
</dbReference>
<proteinExistence type="predicted"/>
<protein>
    <recommendedName>
        <fullName evidence="1">Reverse transcriptase domain-containing protein</fullName>
    </recommendedName>
</protein>
<reference evidence="2" key="1">
    <citation type="submission" date="2021-04" db="EMBL/GenBank/DDBJ databases">
        <authorList>
            <consortium name="Wellcome Sanger Institute Data Sharing"/>
        </authorList>
    </citation>
    <scope>NUCLEOTIDE SEQUENCE [LARGE SCALE GENOMIC DNA]</scope>
</reference>
<dbReference type="InterPro" id="IPR000477">
    <property type="entry name" value="RT_dom"/>
</dbReference>
<reference evidence="2" key="2">
    <citation type="submission" date="2025-08" db="UniProtKB">
        <authorList>
            <consortium name="Ensembl"/>
        </authorList>
    </citation>
    <scope>IDENTIFICATION</scope>
</reference>
<dbReference type="InterPro" id="IPR043502">
    <property type="entry name" value="DNA/RNA_pol_sf"/>
</dbReference>
<dbReference type="Pfam" id="PF00078">
    <property type="entry name" value="RVT_1"/>
    <property type="match status" value="1"/>
</dbReference>
<evidence type="ECO:0000313" key="2">
    <source>
        <dbReference type="Ensembl" id="ENSSAUP00010011631.1"/>
    </source>
</evidence>
<sequence length="543" mass="63339">MLALVYANRLKAGLDMIIAETQTGFMKKRHISSNIRLILDVLDYANEVNTEAVILFLDFYKAFDTIEHNFRFQSLKVFGFGNNFVDIVCMFYRDIYSSVLINLNTSKRFQINRGVRQGCPISPFLFLLVTELLSISIVNNEKFEGISIFGRELQISQLADDTTLFLKDKNQLLNIIILINQFSHASGLRLNVSKCEILSLHNSNDSTIENIPVKTCVKYLGIFVTKDLTARQHLNFANRLKKTKSIFNTWLQRDLSVLGRVLLSKAEGLSRLVYPALSLFVSEPTTTQVNTFFLDFIWKNKSHKLKKHVLSNSKAEGGLEVLDFIDTVNTFKVNWLRKCLRNPDSIWFFIPNHIFNKIGGLFFLLKCNFLPNRLPIKLSKFHQQTLLAWKLAFVHNFSPHKAFLWNNSNILIRNKSLFLPKWFERGIIHILHLFDNAGNMLSYEHFMSVHSFPVLSREFINVTRAIPIELIQLIKSHLSYSEYKTSQPVLMLNGIELTDRRCNNKHIRQCFQRMNRVVPRGKFYWRSQIEDINWRRAWLLPHK</sequence>
<evidence type="ECO:0000259" key="1">
    <source>
        <dbReference type="PROSITE" id="PS50878"/>
    </source>
</evidence>
<dbReference type="InParanoid" id="A0A671UBE6"/>
<dbReference type="GeneTree" id="ENSGT00940000163737"/>
<evidence type="ECO:0000313" key="3">
    <source>
        <dbReference type="Proteomes" id="UP000472265"/>
    </source>
</evidence>
<accession>A0A671UBE6</accession>